<dbReference type="GO" id="GO:0005737">
    <property type="term" value="C:cytoplasm"/>
    <property type="evidence" value="ECO:0007669"/>
    <property type="project" value="UniProtKB-ARBA"/>
</dbReference>
<evidence type="ECO:0000256" key="5">
    <source>
        <dbReference type="ARBA" id="ARBA00019371"/>
    </source>
</evidence>
<comment type="pathway">
    <text evidence="2">Amino-acid biosynthesis; L-cysteine biosynthesis; L-cysteine from L-serine: step 2/2.</text>
</comment>
<evidence type="ECO:0000256" key="4">
    <source>
        <dbReference type="ARBA" id="ARBA00012681"/>
    </source>
</evidence>
<evidence type="ECO:0000313" key="14">
    <source>
        <dbReference type="EMBL" id="QJB43043.1"/>
    </source>
</evidence>
<keyword evidence="6" id="KW-0028">Amino-acid biosynthesis</keyword>
<dbReference type="Gene3D" id="3.40.50.1100">
    <property type="match status" value="2"/>
</dbReference>
<dbReference type="GO" id="GO:0016787">
    <property type="term" value="F:hydrolase activity"/>
    <property type="evidence" value="ECO:0007669"/>
    <property type="project" value="InterPro"/>
</dbReference>
<evidence type="ECO:0000256" key="6">
    <source>
        <dbReference type="ARBA" id="ARBA00022605"/>
    </source>
</evidence>
<dbReference type="AlphaFoldDB" id="A0A6H2BV48"/>
<gene>
    <name evidence="14" type="ORF">HGD76_01095</name>
</gene>
<dbReference type="EC" id="2.5.1.47" evidence="4"/>
<evidence type="ECO:0000259" key="13">
    <source>
        <dbReference type="Pfam" id="PF01738"/>
    </source>
</evidence>
<dbReference type="Proteomes" id="UP000502433">
    <property type="component" value="Chromosome"/>
</dbReference>
<evidence type="ECO:0000256" key="3">
    <source>
        <dbReference type="ARBA" id="ARBA00007103"/>
    </source>
</evidence>
<organism evidence="14 15">
    <name type="scientific">Dolichospermum flos-aquae CCAP 1403/13F</name>
    <dbReference type="NCBI Taxonomy" id="315271"/>
    <lineage>
        <taxon>Bacteria</taxon>
        <taxon>Bacillati</taxon>
        <taxon>Cyanobacteriota</taxon>
        <taxon>Cyanophyceae</taxon>
        <taxon>Nostocales</taxon>
        <taxon>Aphanizomenonaceae</taxon>
        <taxon>Dolichospermum</taxon>
    </lineage>
</organism>
<dbReference type="FunFam" id="3.40.50.1100:FF:000067">
    <property type="entry name" value="Cysteine synthase"/>
    <property type="match status" value="1"/>
</dbReference>
<dbReference type="EMBL" id="CP051206">
    <property type="protein sequence ID" value="QJB43043.1"/>
    <property type="molecule type" value="Genomic_DNA"/>
</dbReference>
<dbReference type="GO" id="GO:0004124">
    <property type="term" value="F:cysteine synthase activity"/>
    <property type="evidence" value="ECO:0007669"/>
    <property type="project" value="UniProtKB-EC"/>
</dbReference>
<comment type="cofactor">
    <cofactor evidence="1">
        <name>pyridoxal 5'-phosphate</name>
        <dbReference type="ChEBI" id="CHEBI:597326"/>
    </cofactor>
</comment>
<dbReference type="Gene3D" id="3.40.50.1820">
    <property type="entry name" value="alpha/beta hydrolase"/>
    <property type="match status" value="1"/>
</dbReference>
<dbReference type="Pfam" id="PF01738">
    <property type="entry name" value="DLH"/>
    <property type="match status" value="1"/>
</dbReference>
<evidence type="ECO:0000256" key="2">
    <source>
        <dbReference type="ARBA" id="ARBA00004962"/>
    </source>
</evidence>
<evidence type="ECO:0000313" key="15">
    <source>
        <dbReference type="Proteomes" id="UP000502433"/>
    </source>
</evidence>
<comment type="catalytic activity">
    <reaction evidence="12">
        <text>O-acetyl-L-serine + hydrogen sulfide = L-cysteine + acetate</text>
        <dbReference type="Rhea" id="RHEA:14829"/>
        <dbReference type="ChEBI" id="CHEBI:29919"/>
        <dbReference type="ChEBI" id="CHEBI:30089"/>
        <dbReference type="ChEBI" id="CHEBI:35235"/>
        <dbReference type="ChEBI" id="CHEBI:58340"/>
        <dbReference type="EC" id="2.5.1.47"/>
    </reaction>
</comment>
<evidence type="ECO:0000256" key="7">
    <source>
        <dbReference type="ARBA" id="ARBA00022679"/>
    </source>
</evidence>
<dbReference type="PANTHER" id="PTHR10314">
    <property type="entry name" value="CYSTATHIONINE BETA-SYNTHASE"/>
    <property type="match status" value="1"/>
</dbReference>
<evidence type="ECO:0000256" key="10">
    <source>
        <dbReference type="ARBA" id="ARBA00030296"/>
    </source>
</evidence>
<name>A0A6H2BV48_DOLFA</name>
<protein>
    <recommendedName>
        <fullName evidence="5">Cysteine synthase</fullName>
        <ecNumber evidence="4">2.5.1.47</ecNumber>
    </recommendedName>
    <alternativeName>
        <fullName evidence="10">O-acetylserine (thiol)-lyase</fullName>
    </alternativeName>
    <alternativeName>
        <fullName evidence="11">O-acetylserine sulfhydrylase</fullName>
    </alternativeName>
</protein>
<keyword evidence="8" id="KW-0663">Pyridoxal phosphate</keyword>
<dbReference type="InterPro" id="IPR002925">
    <property type="entry name" value="Dienelactn_hydro"/>
</dbReference>
<evidence type="ECO:0000256" key="1">
    <source>
        <dbReference type="ARBA" id="ARBA00001933"/>
    </source>
</evidence>
<proteinExistence type="inferred from homology"/>
<evidence type="ECO:0000256" key="9">
    <source>
        <dbReference type="ARBA" id="ARBA00023192"/>
    </source>
</evidence>
<keyword evidence="7" id="KW-0808">Transferase</keyword>
<reference evidence="14 15" key="2">
    <citation type="submission" date="2020-04" db="EMBL/GenBank/DDBJ databases">
        <authorList>
            <person name="Fomenkov A."/>
            <person name="Anton B.P."/>
            <person name="Roberts R.J."/>
        </authorList>
    </citation>
    <scope>NUCLEOTIDE SEQUENCE [LARGE SCALE GENOMIC DNA]</scope>
    <source>
        <strain evidence="14 15">CCAP 1403/13f</strain>
    </source>
</reference>
<keyword evidence="9" id="KW-0198">Cysteine biosynthesis</keyword>
<evidence type="ECO:0000256" key="8">
    <source>
        <dbReference type="ARBA" id="ARBA00022898"/>
    </source>
</evidence>
<reference evidence="14 15" key="1">
    <citation type="submission" date="2020-04" db="EMBL/GenBank/DDBJ databases">
        <title>Genome-Wide Identification of 5-Methylcytosine Sites in Bacterial Genomes By High-Throughput Sequencing of MspJI Restriction Fragments.</title>
        <authorList>
            <person name="Wu V."/>
        </authorList>
    </citation>
    <scope>NUCLEOTIDE SEQUENCE [LARGE SCALE GENOMIC DNA]</scope>
    <source>
        <strain evidence="14 15">CCAP 1403/13f</strain>
    </source>
</reference>
<dbReference type="CDD" id="cd01561">
    <property type="entry name" value="CBS_like"/>
    <property type="match status" value="1"/>
</dbReference>
<evidence type="ECO:0000256" key="11">
    <source>
        <dbReference type="ARBA" id="ARBA00033075"/>
    </source>
</evidence>
<dbReference type="SUPFAM" id="SSF53686">
    <property type="entry name" value="Tryptophan synthase beta subunit-like PLP-dependent enzymes"/>
    <property type="match status" value="1"/>
</dbReference>
<dbReference type="InterPro" id="IPR050214">
    <property type="entry name" value="Cys_Synth/Cystath_Beta-Synth"/>
</dbReference>
<feature type="domain" description="Dienelactone hydrolase" evidence="13">
    <location>
        <begin position="187"/>
        <end position="411"/>
    </location>
</feature>
<accession>A0A6H2BV48</accession>
<dbReference type="InterPro" id="IPR036052">
    <property type="entry name" value="TrpB-like_PALP_sf"/>
</dbReference>
<comment type="similarity">
    <text evidence="3">Belongs to the cysteine synthase/cystathionine beta-synthase family.</text>
</comment>
<evidence type="ECO:0000256" key="12">
    <source>
        <dbReference type="ARBA" id="ARBA00047931"/>
    </source>
</evidence>
<dbReference type="KEGG" id="dfs:HGD76_01095"/>
<dbReference type="SUPFAM" id="SSF53474">
    <property type="entry name" value="alpha/beta-Hydrolases"/>
    <property type="match status" value="1"/>
</dbReference>
<dbReference type="RefSeq" id="WP_168694719.1">
    <property type="nucleotide sequence ID" value="NZ_CP051206.1"/>
</dbReference>
<dbReference type="InterPro" id="IPR029058">
    <property type="entry name" value="AB_hydrolase_fold"/>
</dbReference>
<sequence length="416" mass="44699">MPDTMSLERRAMLKAYGAQLELTPGIEGMIGAIRRAEEIVASLPHAFIPQQFVNPANPKIHRETTAEELWADTDGEIDIVVSGVGTGGTITGIAEVIKPRKPSFQAIAVEPSASHVLTGGSPGGHQVQGIGAGFIPKVLRLELIDEVISVTDEDAIAFSRCLATEEGLLSGISSGAALWAAIQVGKRPENAGKFPAVIVVQEIFGVNIHIREVTERLAQQGYVAIAPAIFQRQAPGFEAKYTPEDIQLGRQYKEQTKAEEILSDIQSTIAYLKTLPNVNADAMPAASEAIASIGFCFGGHIVYLAATLPEIKATASFYGGGIPNSTPGGGEPTITHTPDIKGTLYAFFGTEDQGIPPEQTEQVEAELQKHNIPHQVFRYPAEHGFFCNHRASYNAEAAADAWLKVKELFHKQLQTV</sequence>